<protein>
    <submittedName>
        <fullName evidence="1">Uncharacterized protein</fullName>
    </submittedName>
</protein>
<sequence length="199" mass="21282">MARQMAGEDVGDTFSGCLARQMAGEDVGDTFSGCMARQMAGEDVGDTFSGCLARQMAGEDVGVTFFGCLARQMAGEDVGDPFPGKSTYDASGLEWMRRFSYPSLRCASQNGGVQWAGISSCYQCNPRFLVKDVSAILGGPSIVVRGRLDPADSNDIQKCTTLADAGEMQEPLSVVHGIDGCYWCGCPDPRYILDLIHTC</sequence>
<evidence type="ECO:0000313" key="2">
    <source>
        <dbReference type="Proteomes" id="UP000024635"/>
    </source>
</evidence>
<dbReference type="Proteomes" id="UP000024635">
    <property type="component" value="Unassembled WGS sequence"/>
</dbReference>
<accession>A0A016UC28</accession>
<dbReference type="EMBL" id="JARK01001383">
    <property type="protein sequence ID" value="EYC12481.1"/>
    <property type="molecule type" value="Genomic_DNA"/>
</dbReference>
<evidence type="ECO:0000313" key="1">
    <source>
        <dbReference type="EMBL" id="EYC12481.1"/>
    </source>
</evidence>
<proteinExistence type="predicted"/>
<dbReference type="AlphaFoldDB" id="A0A016UC28"/>
<gene>
    <name evidence="1" type="primary">Acey_s0047.g1506</name>
    <name evidence="1" type="ORF">Y032_0047g1506</name>
</gene>
<reference evidence="2" key="1">
    <citation type="journal article" date="2015" name="Nat. Genet.">
        <title>The genome and transcriptome of the zoonotic hookworm Ancylostoma ceylanicum identify infection-specific gene families.</title>
        <authorList>
            <person name="Schwarz E.M."/>
            <person name="Hu Y."/>
            <person name="Antoshechkin I."/>
            <person name="Miller M.M."/>
            <person name="Sternberg P.W."/>
            <person name="Aroian R.V."/>
        </authorList>
    </citation>
    <scope>NUCLEOTIDE SEQUENCE</scope>
    <source>
        <strain evidence="2">HY135</strain>
    </source>
</reference>
<keyword evidence="2" id="KW-1185">Reference proteome</keyword>
<comment type="caution">
    <text evidence="1">The sequence shown here is derived from an EMBL/GenBank/DDBJ whole genome shotgun (WGS) entry which is preliminary data.</text>
</comment>
<organism evidence="1 2">
    <name type="scientific">Ancylostoma ceylanicum</name>
    <dbReference type="NCBI Taxonomy" id="53326"/>
    <lineage>
        <taxon>Eukaryota</taxon>
        <taxon>Metazoa</taxon>
        <taxon>Ecdysozoa</taxon>
        <taxon>Nematoda</taxon>
        <taxon>Chromadorea</taxon>
        <taxon>Rhabditida</taxon>
        <taxon>Rhabditina</taxon>
        <taxon>Rhabditomorpha</taxon>
        <taxon>Strongyloidea</taxon>
        <taxon>Ancylostomatidae</taxon>
        <taxon>Ancylostomatinae</taxon>
        <taxon>Ancylostoma</taxon>
    </lineage>
</organism>
<name>A0A016UC28_9BILA</name>